<dbReference type="InterPro" id="IPR036465">
    <property type="entry name" value="vWFA_dom_sf"/>
</dbReference>
<name>A0A2H3KDV1_9FLAO</name>
<dbReference type="InterPro" id="IPR029062">
    <property type="entry name" value="Class_I_gatase-like"/>
</dbReference>
<sequence length="641" mass="74422">MQFKHPEIFYSFLLLLVPILVHLFQLRKFKTEYFTNVKFLKALNLQTRKSATIKKWLLLACRLLLLTCLIVAFAQPYFLSKDYKNAQNNLYIVLDNSYSMQAKGKQGALLKRTIQELLEHTPDNIKFSIFTNDAVFWDTDIKSLQKELQNITYSTKKFDLSVALSQIRTHQVSHKKDIVVISDAIGTVAPFQQNQENENYYFVNPTAEHQNNVSIDSVYISQKLDNFYEITVKTKYFGSDFQDIPLTIMDQNKMVGKTIIQHKGIDHLQKFTIPKKDFHGFAQIQDNGLLYDNTYYFSLSTPKLSRVLSIGNAANNGFLKKIYTSDSFEFKQQEVHQIQFNELENQDVIILNELDELSQSIQNTLFTFVNNGGSVIIIPSENQNNTSFNAFLKQLGTCLFLDWNEQEKLIQKINFSHPIFQNVFEKQMTNFQYPFSKKSLQIQNPGSWILSFDDQSPFLVQLQNPLAQIFIFASPLNKKISNFQNAPLIVPVFYKMGIHNQKTGFETFNMGYDLPFYVEETVDKDRVLSIKNQQESFIPEQQIGQHKVKLFFNELPQNAGNFGVYNQENLLKNISFNHQRTESDLSIHNAAAYADFKKINHLEAFFSTLQSDRTDNFVWKIFVVLALICLILEIIIQKFIK</sequence>
<organism evidence="3 4">
    <name type="scientific">Flavobacterium branchiophilum</name>
    <dbReference type="NCBI Taxonomy" id="55197"/>
    <lineage>
        <taxon>Bacteria</taxon>
        <taxon>Pseudomonadati</taxon>
        <taxon>Bacteroidota</taxon>
        <taxon>Flavobacteriia</taxon>
        <taxon>Flavobacteriales</taxon>
        <taxon>Flavobacteriaceae</taxon>
        <taxon>Flavobacterium</taxon>
    </lineage>
</organism>
<dbReference type="OrthoDB" id="9810200at2"/>
<evidence type="ECO:0000313" key="4">
    <source>
        <dbReference type="Proteomes" id="UP000220828"/>
    </source>
</evidence>
<evidence type="ECO:0000256" key="1">
    <source>
        <dbReference type="SAM" id="Phobius"/>
    </source>
</evidence>
<dbReference type="EMBL" id="PCMW01000018">
    <property type="protein sequence ID" value="PDS26253.1"/>
    <property type="molecule type" value="Genomic_DNA"/>
</dbReference>
<gene>
    <name evidence="3" type="ORF">B0A77_02775</name>
</gene>
<dbReference type="PANTHER" id="PTHR37464">
    <property type="entry name" value="BLL2463 PROTEIN"/>
    <property type="match status" value="1"/>
</dbReference>
<dbReference type="InterPro" id="IPR011933">
    <property type="entry name" value="Double_TM_dom"/>
</dbReference>
<dbReference type="AlphaFoldDB" id="A0A2H3KDV1"/>
<dbReference type="SUPFAM" id="SSF53300">
    <property type="entry name" value="vWA-like"/>
    <property type="match status" value="1"/>
</dbReference>
<reference evidence="3 4" key="1">
    <citation type="submission" date="2017-09" db="EMBL/GenBank/DDBJ databases">
        <title>Whole genomes of Flavobacteriaceae.</title>
        <authorList>
            <person name="Stine C."/>
            <person name="Li C."/>
            <person name="Tadesse D."/>
        </authorList>
    </citation>
    <scope>NUCLEOTIDE SEQUENCE [LARGE SCALE GENOMIC DNA]</scope>
    <source>
        <strain evidence="3 4">ATCC 35036</strain>
    </source>
</reference>
<evidence type="ECO:0000313" key="3">
    <source>
        <dbReference type="EMBL" id="PDS26253.1"/>
    </source>
</evidence>
<feature type="transmembrane region" description="Helical" evidence="1">
    <location>
        <begin position="56"/>
        <end position="79"/>
    </location>
</feature>
<proteinExistence type="predicted"/>
<dbReference type="RefSeq" id="WP_097553478.1">
    <property type="nucleotide sequence ID" value="NZ_PCMW01000018.1"/>
</dbReference>
<feature type="transmembrane region" description="Helical" evidence="1">
    <location>
        <begin position="617"/>
        <end position="636"/>
    </location>
</feature>
<keyword evidence="1" id="KW-0812">Transmembrane</keyword>
<keyword evidence="1" id="KW-1133">Transmembrane helix</keyword>
<dbReference type="PANTHER" id="PTHR37464:SF1">
    <property type="entry name" value="BLL2463 PROTEIN"/>
    <property type="match status" value="1"/>
</dbReference>
<accession>A0A2H3KDV1</accession>
<protein>
    <recommendedName>
        <fullName evidence="2">Aerotolerance regulator N-terminal domain-containing protein</fullName>
    </recommendedName>
</protein>
<comment type="caution">
    <text evidence="3">The sequence shown here is derived from an EMBL/GenBank/DDBJ whole genome shotgun (WGS) entry which is preliminary data.</text>
</comment>
<feature type="domain" description="Aerotolerance regulator N-terminal" evidence="2">
    <location>
        <begin position="1"/>
        <end position="76"/>
    </location>
</feature>
<dbReference type="SUPFAM" id="SSF52317">
    <property type="entry name" value="Class I glutamine amidotransferase-like"/>
    <property type="match status" value="1"/>
</dbReference>
<feature type="transmembrane region" description="Helical" evidence="1">
    <location>
        <begin position="6"/>
        <end position="24"/>
    </location>
</feature>
<dbReference type="Proteomes" id="UP000220828">
    <property type="component" value="Unassembled WGS sequence"/>
</dbReference>
<evidence type="ECO:0000259" key="2">
    <source>
        <dbReference type="Pfam" id="PF07584"/>
    </source>
</evidence>
<dbReference type="InterPro" id="IPR024163">
    <property type="entry name" value="Aerotolerance_reg_N"/>
</dbReference>
<dbReference type="Pfam" id="PF07584">
    <property type="entry name" value="BatA"/>
    <property type="match status" value="1"/>
</dbReference>
<dbReference type="NCBIfam" id="TIGR02226">
    <property type="entry name" value="two_anch"/>
    <property type="match status" value="1"/>
</dbReference>
<keyword evidence="1" id="KW-0472">Membrane</keyword>